<dbReference type="InterPro" id="IPR006440">
    <property type="entry name" value="Doc"/>
</dbReference>
<gene>
    <name evidence="2" type="ORF">NCTC13652_02729</name>
</gene>
<dbReference type="PANTHER" id="PTHR39426:SF1">
    <property type="entry name" value="HOMOLOGY TO DEATH-ON-CURING PROTEIN OF PHAGE P1"/>
    <property type="match status" value="1"/>
</dbReference>
<reference evidence="2 3" key="1">
    <citation type="submission" date="2018-12" db="EMBL/GenBank/DDBJ databases">
        <authorList>
            <consortium name="Pathogen Informatics"/>
        </authorList>
    </citation>
    <scope>NUCLEOTIDE SEQUENCE [LARGE SCALE GENOMIC DNA]</scope>
    <source>
        <strain evidence="2 3">NCTC13652</strain>
    </source>
</reference>
<dbReference type="InterPro" id="IPR053737">
    <property type="entry name" value="Type_II_TA_Toxin"/>
</dbReference>
<evidence type="ECO:0000259" key="1">
    <source>
        <dbReference type="Pfam" id="PF02661"/>
    </source>
</evidence>
<sequence>MTERLTYEDCCDLYEQDIHAGALLRPDVLSSAVAAPFAVFDGHEAFPTLAAKAARLAFGVAEAQAFEDGNKRLALESALLFLEINGAVLDMSQDHAAHLIWSVVTKDVSLDQLIIEFSSCITISTV</sequence>
<dbReference type="EMBL" id="LR134473">
    <property type="protein sequence ID" value="VEI04497.1"/>
    <property type="molecule type" value="Genomic_DNA"/>
</dbReference>
<evidence type="ECO:0000313" key="3">
    <source>
        <dbReference type="Proteomes" id="UP000277858"/>
    </source>
</evidence>
<dbReference type="Proteomes" id="UP000277858">
    <property type="component" value="Chromosome"/>
</dbReference>
<evidence type="ECO:0000313" key="2">
    <source>
        <dbReference type="EMBL" id="VEI04497.1"/>
    </source>
</evidence>
<dbReference type="RefSeq" id="WP_232020936.1">
    <property type="nucleotide sequence ID" value="NZ_LR134473.1"/>
</dbReference>
<feature type="domain" description="Fido" evidence="1">
    <location>
        <begin position="7"/>
        <end position="82"/>
    </location>
</feature>
<proteinExistence type="predicted"/>
<keyword evidence="3" id="KW-1185">Reference proteome</keyword>
<dbReference type="InterPro" id="IPR003812">
    <property type="entry name" value="Fido"/>
</dbReference>
<name>A0A3S4UT04_9ACTN</name>
<dbReference type="Pfam" id="PF02661">
    <property type="entry name" value="Fic"/>
    <property type="match status" value="1"/>
</dbReference>
<dbReference type="PANTHER" id="PTHR39426">
    <property type="entry name" value="HOMOLOGY TO DEATH-ON-CURING PROTEIN OF PHAGE P1"/>
    <property type="match status" value="1"/>
</dbReference>
<dbReference type="AlphaFoldDB" id="A0A3S4UT04"/>
<accession>A0A3S4UT04</accession>
<dbReference type="Gene3D" id="1.20.120.1870">
    <property type="entry name" value="Fic/DOC protein, Fido domain"/>
    <property type="match status" value="1"/>
</dbReference>
<protein>
    <submittedName>
        <fullName evidence="2">Death-on-curing family protein</fullName>
    </submittedName>
</protein>
<dbReference type="GO" id="GO:0016301">
    <property type="term" value="F:kinase activity"/>
    <property type="evidence" value="ECO:0007669"/>
    <property type="project" value="InterPro"/>
</dbReference>
<organism evidence="2 3">
    <name type="scientific">Acidipropionibacterium jensenii</name>
    <dbReference type="NCBI Taxonomy" id="1749"/>
    <lineage>
        <taxon>Bacteria</taxon>
        <taxon>Bacillati</taxon>
        <taxon>Actinomycetota</taxon>
        <taxon>Actinomycetes</taxon>
        <taxon>Propionibacteriales</taxon>
        <taxon>Propionibacteriaceae</taxon>
        <taxon>Acidipropionibacterium</taxon>
    </lineage>
</organism>